<accession>A0A6G7Y3X0</accession>
<dbReference type="RefSeq" id="WP_166232130.1">
    <property type="nucleotide sequence ID" value="NZ_CP049865.1"/>
</dbReference>
<dbReference type="PANTHER" id="PTHR47506">
    <property type="entry name" value="TRANSCRIPTIONAL REGULATORY PROTEIN"/>
    <property type="match status" value="1"/>
</dbReference>
<gene>
    <name evidence="6" type="ORF">G7070_03970</name>
</gene>
<dbReference type="PRINTS" id="PR00455">
    <property type="entry name" value="HTHTETR"/>
</dbReference>
<evidence type="ECO:0000256" key="2">
    <source>
        <dbReference type="ARBA" id="ARBA00023125"/>
    </source>
</evidence>
<dbReference type="InterPro" id="IPR001647">
    <property type="entry name" value="HTH_TetR"/>
</dbReference>
<proteinExistence type="predicted"/>
<keyword evidence="3" id="KW-0804">Transcription</keyword>
<dbReference type="PROSITE" id="PS50977">
    <property type="entry name" value="HTH_TETR_2"/>
    <property type="match status" value="1"/>
</dbReference>
<keyword evidence="7" id="KW-1185">Reference proteome</keyword>
<dbReference type="Pfam" id="PF16925">
    <property type="entry name" value="TetR_C_13"/>
    <property type="match status" value="1"/>
</dbReference>
<evidence type="ECO:0000259" key="5">
    <source>
        <dbReference type="PROSITE" id="PS50977"/>
    </source>
</evidence>
<evidence type="ECO:0000313" key="6">
    <source>
        <dbReference type="EMBL" id="QIK71584.1"/>
    </source>
</evidence>
<evidence type="ECO:0000256" key="1">
    <source>
        <dbReference type="ARBA" id="ARBA00023015"/>
    </source>
</evidence>
<dbReference type="InterPro" id="IPR036271">
    <property type="entry name" value="Tet_transcr_reg_TetR-rel_C_sf"/>
</dbReference>
<dbReference type="SUPFAM" id="SSF48498">
    <property type="entry name" value="Tetracyclin repressor-like, C-terminal domain"/>
    <property type="match status" value="1"/>
</dbReference>
<dbReference type="SUPFAM" id="SSF46689">
    <property type="entry name" value="Homeodomain-like"/>
    <property type="match status" value="1"/>
</dbReference>
<reference evidence="6 7" key="1">
    <citation type="submission" date="2020-03" db="EMBL/GenBank/DDBJ databases">
        <title>Propioniciclava sp. nov., isolated from Hydrophilus acuminatus.</title>
        <authorList>
            <person name="Hyun D.-W."/>
            <person name="Bae J.-W."/>
        </authorList>
    </citation>
    <scope>NUCLEOTIDE SEQUENCE [LARGE SCALE GENOMIC DNA]</scope>
    <source>
        <strain evidence="6 7">HDW11</strain>
    </source>
</reference>
<sequence length="203" mass="21626">MPRDGRRNRERILDAAESLIIDGGYSATSLDAIIAAAGTSKGAFFHHFGSKAELADALVERYADADVGQLRAALASVGEQADAGARLLAFLDWFIAGADELMGEQSSCLYIAVLVERELVGAGTAQPVRRAVMEWRGAVADLVRRADAERGERGAVALSADDLADHLFVTFEGAFLLARATGDASHMRRQLATLRALVAAWLA</sequence>
<evidence type="ECO:0000256" key="3">
    <source>
        <dbReference type="ARBA" id="ARBA00023163"/>
    </source>
</evidence>
<dbReference type="EMBL" id="CP049865">
    <property type="protein sequence ID" value="QIK71584.1"/>
    <property type="molecule type" value="Genomic_DNA"/>
</dbReference>
<keyword evidence="1" id="KW-0805">Transcription regulation</keyword>
<evidence type="ECO:0000313" key="7">
    <source>
        <dbReference type="Proteomes" id="UP000501058"/>
    </source>
</evidence>
<dbReference type="Pfam" id="PF00440">
    <property type="entry name" value="TetR_N"/>
    <property type="match status" value="1"/>
</dbReference>
<feature type="DNA-binding region" description="H-T-H motif" evidence="4">
    <location>
        <begin position="29"/>
        <end position="48"/>
    </location>
</feature>
<dbReference type="InterPro" id="IPR009057">
    <property type="entry name" value="Homeodomain-like_sf"/>
</dbReference>
<protein>
    <submittedName>
        <fullName evidence="6">TetR/AcrR family transcriptional regulator</fullName>
    </submittedName>
</protein>
<organism evidence="6 7">
    <name type="scientific">Propioniciclava coleopterorum</name>
    <dbReference type="NCBI Taxonomy" id="2714937"/>
    <lineage>
        <taxon>Bacteria</taxon>
        <taxon>Bacillati</taxon>
        <taxon>Actinomycetota</taxon>
        <taxon>Actinomycetes</taxon>
        <taxon>Propionibacteriales</taxon>
        <taxon>Propionibacteriaceae</taxon>
        <taxon>Propioniciclava</taxon>
    </lineage>
</organism>
<dbReference type="InterPro" id="IPR011075">
    <property type="entry name" value="TetR_C"/>
</dbReference>
<dbReference type="Proteomes" id="UP000501058">
    <property type="component" value="Chromosome"/>
</dbReference>
<keyword evidence="2 4" id="KW-0238">DNA-binding</keyword>
<dbReference type="GO" id="GO:0003677">
    <property type="term" value="F:DNA binding"/>
    <property type="evidence" value="ECO:0007669"/>
    <property type="project" value="UniProtKB-UniRule"/>
</dbReference>
<name>A0A6G7Y3X0_9ACTN</name>
<dbReference type="PANTHER" id="PTHR47506:SF1">
    <property type="entry name" value="HTH-TYPE TRANSCRIPTIONAL REGULATOR YJDC"/>
    <property type="match status" value="1"/>
</dbReference>
<dbReference type="AlphaFoldDB" id="A0A6G7Y3X0"/>
<feature type="domain" description="HTH tetR-type" evidence="5">
    <location>
        <begin position="6"/>
        <end position="66"/>
    </location>
</feature>
<dbReference type="Gene3D" id="1.10.357.10">
    <property type="entry name" value="Tetracycline Repressor, domain 2"/>
    <property type="match status" value="1"/>
</dbReference>
<evidence type="ECO:0000256" key="4">
    <source>
        <dbReference type="PROSITE-ProRule" id="PRU00335"/>
    </source>
</evidence>
<dbReference type="KEGG" id="prv:G7070_03970"/>